<dbReference type="Gene3D" id="3.30.420.10">
    <property type="entry name" value="Ribonuclease H-like superfamily/Ribonuclease H"/>
    <property type="match status" value="1"/>
</dbReference>
<dbReference type="AlphaFoldDB" id="A0A0F9BBA2"/>
<dbReference type="EMBL" id="LAZR01053001">
    <property type="protein sequence ID" value="KKK81711.1"/>
    <property type="molecule type" value="Genomic_DNA"/>
</dbReference>
<dbReference type="SUPFAM" id="SSF53098">
    <property type="entry name" value="Ribonuclease H-like"/>
    <property type="match status" value="1"/>
</dbReference>
<accession>A0A0F9BBA2</accession>
<name>A0A0F9BBA2_9ZZZZ</name>
<dbReference type="GO" id="GO:0003676">
    <property type="term" value="F:nucleic acid binding"/>
    <property type="evidence" value="ECO:0007669"/>
    <property type="project" value="InterPro"/>
</dbReference>
<evidence type="ECO:0000313" key="1">
    <source>
        <dbReference type="EMBL" id="KKK81711.1"/>
    </source>
</evidence>
<comment type="caution">
    <text evidence="1">The sequence shown here is derived from an EMBL/GenBank/DDBJ whole genome shotgun (WGS) entry which is preliminary data.</text>
</comment>
<gene>
    <name evidence="1" type="ORF">LCGC14_2810690</name>
</gene>
<dbReference type="InterPro" id="IPR036397">
    <property type="entry name" value="RNaseH_sf"/>
</dbReference>
<reference evidence="1" key="1">
    <citation type="journal article" date="2015" name="Nature">
        <title>Complex archaea that bridge the gap between prokaryotes and eukaryotes.</title>
        <authorList>
            <person name="Spang A."/>
            <person name="Saw J.H."/>
            <person name="Jorgensen S.L."/>
            <person name="Zaremba-Niedzwiedzka K."/>
            <person name="Martijn J."/>
            <person name="Lind A.E."/>
            <person name="van Eijk R."/>
            <person name="Schleper C."/>
            <person name="Guy L."/>
            <person name="Ettema T.J."/>
        </authorList>
    </citation>
    <scope>NUCLEOTIDE SEQUENCE</scope>
</reference>
<protein>
    <submittedName>
        <fullName evidence="1">Uncharacterized protein</fullName>
    </submittedName>
</protein>
<sequence>MKILAIDPGTHCGYASSPFESGVWDLSVKRHEGGGMRFVKLRRYLQEYTITKIDLLVYEEVRGHKGVDAAQVYGGIVAIITELCELQNIPYQGVPVGTIKKFATGKGNSNKEVMLAAARAKWPEIDIVDDNQADALWILAWAKEEYD</sequence>
<feature type="non-terminal residue" evidence="1">
    <location>
        <position position="147"/>
    </location>
</feature>
<dbReference type="InterPro" id="IPR012337">
    <property type="entry name" value="RNaseH-like_sf"/>
</dbReference>
<proteinExistence type="predicted"/>
<organism evidence="1">
    <name type="scientific">marine sediment metagenome</name>
    <dbReference type="NCBI Taxonomy" id="412755"/>
    <lineage>
        <taxon>unclassified sequences</taxon>
        <taxon>metagenomes</taxon>
        <taxon>ecological metagenomes</taxon>
    </lineage>
</organism>